<gene>
    <name evidence="3" type="ORF">IAB19_09310</name>
</gene>
<feature type="chain" id="PRO_5038724277" evidence="1">
    <location>
        <begin position="20"/>
        <end position="637"/>
    </location>
</feature>
<evidence type="ECO:0000256" key="1">
    <source>
        <dbReference type="SAM" id="SignalP"/>
    </source>
</evidence>
<dbReference type="SUPFAM" id="SSF53300">
    <property type="entry name" value="vWA-like"/>
    <property type="match status" value="1"/>
</dbReference>
<name>A0A9D9DDR7_9GAMM</name>
<dbReference type="Gene3D" id="3.40.50.410">
    <property type="entry name" value="von Willebrand factor, type A domain"/>
    <property type="match status" value="1"/>
</dbReference>
<dbReference type="PROSITE" id="PS50234">
    <property type="entry name" value="VWFA"/>
    <property type="match status" value="1"/>
</dbReference>
<dbReference type="InterPro" id="IPR002035">
    <property type="entry name" value="VWF_A"/>
</dbReference>
<dbReference type="Proteomes" id="UP000823631">
    <property type="component" value="Unassembled WGS sequence"/>
</dbReference>
<keyword evidence="1" id="KW-0732">Signal</keyword>
<accession>A0A9D9DDR7</accession>
<evidence type="ECO:0000259" key="2">
    <source>
        <dbReference type="PROSITE" id="PS50234"/>
    </source>
</evidence>
<organism evidence="3 4">
    <name type="scientific">Candidatus Avisuccinivibrio stercorigallinarum</name>
    <dbReference type="NCBI Taxonomy" id="2840704"/>
    <lineage>
        <taxon>Bacteria</taxon>
        <taxon>Pseudomonadati</taxon>
        <taxon>Pseudomonadota</taxon>
        <taxon>Gammaproteobacteria</taxon>
        <taxon>Aeromonadales</taxon>
        <taxon>Succinivibrionaceae</taxon>
        <taxon>Succinivibrionaceae incertae sedis</taxon>
        <taxon>Candidatus Avisuccinivibrio</taxon>
    </lineage>
</organism>
<dbReference type="InterPro" id="IPR036465">
    <property type="entry name" value="vWFA_dom_sf"/>
</dbReference>
<feature type="domain" description="VWFA" evidence="2">
    <location>
        <begin position="217"/>
        <end position="419"/>
    </location>
</feature>
<sequence length="637" mass="69676">MLAAMLTASAALCATAALAAEPLKMEGKSTLYQRVLTTPSCVLKANPADAEGKKLPAFSRYYIYARENGQLQVGPDSTGKIAGYIAEDCTVPWKMQTALLFTNPANRDRALIFEKYETLADIVASTDPKAQTDQLYASLAQTQKADGVVAEEPENYVDFSKNFYLLPILSSQEELFGSDDMPVNLLEIASVTDKQATDDLKQQQTGGTSGITAFKAAMVFVIDSSISMQPYIDKTKEIIREVYKTIEADGLQDSVQFGLVSFRSNLKATPGLEYTSKVFVKPGEVSTAADFEKKVAELKQATVSSVLFDEDAYSGVLTALSSVDWSKYGGRYVILITDAGAIEGSNQYSSTKMDAAQLRAEAEHYNAAIYAMHLLTPAGKTNHDKARAQYEDLTMNSILGKPLYYPVDAGNVQNFGSNISIIAKAITEQVRLASMGEVAAGSAAGMKKGLEEDMELIGRAMRLRFLGSYNNETAPDIIRGFIADRDLVKHNQPTSAPYVLLTKAQLSDLYDVTTKLLEQANLGMMAPSQMFSNLLSLAAAMNNDAAQVTQSKTLKISEMGLLGEYLDDLPYKSQIAGLTEDDWTMMGPEDQDRLIRTLESKLEYYRHCISDTDRWLQLAPDAAESEDVYPVPLDQLP</sequence>
<evidence type="ECO:0000313" key="4">
    <source>
        <dbReference type="Proteomes" id="UP000823631"/>
    </source>
</evidence>
<dbReference type="CDD" id="cd00198">
    <property type="entry name" value="vWFA"/>
    <property type="match status" value="1"/>
</dbReference>
<dbReference type="EMBL" id="JADINH010000183">
    <property type="protein sequence ID" value="MBO8416565.1"/>
    <property type="molecule type" value="Genomic_DNA"/>
</dbReference>
<evidence type="ECO:0000313" key="3">
    <source>
        <dbReference type="EMBL" id="MBO8416565.1"/>
    </source>
</evidence>
<feature type="signal peptide" evidence="1">
    <location>
        <begin position="1"/>
        <end position="19"/>
    </location>
</feature>
<dbReference type="Pfam" id="PF00092">
    <property type="entry name" value="VWA"/>
    <property type="match status" value="1"/>
</dbReference>
<comment type="caution">
    <text evidence="3">The sequence shown here is derived from an EMBL/GenBank/DDBJ whole genome shotgun (WGS) entry which is preliminary data.</text>
</comment>
<dbReference type="AlphaFoldDB" id="A0A9D9DDR7"/>
<proteinExistence type="predicted"/>
<protein>
    <submittedName>
        <fullName evidence="3">VWA domain-containing protein</fullName>
    </submittedName>
</protein>
<reference evidence="3" key="1">
    <citation type="submission" date="2020-10" db="EMBL/GenBank/DDBJ databases">
        <authorList>
            <person name="Gilroy R."/>
        </authorList>
    </citation>
    <scope>NUCLEOTIDE SEQUENCE</scope>
    <source>
        <strain evidence="3">17213</strain>
    </source>
</reference>
<reference evidence="3" key="2">
    <citation type="journal article" date="2021" name="PeerJ">
        <title>Extensive microbial diversity within the chicken gut microbiome revealed by metagenomics and culture.</title>
        <authorList>
            <person name="Gilroy R."/>
            <person name="Ravi A."/>
            <person name="Getino M."/>
            <person name="Pursley I."/>
            <person name="Horton D.L."/>
            <person name="Alikhan N.F."/>
            <person name="Baker D."/>
            <person name="Gharbi K."/>
            <person name="Hall N."/>
            <person name="Watson M."/>
            <person name="Adriaenssens E.M."/>
            <person name="Foster-Nyarko E."/>
            <person name="Jarju S."/>
            <person name="Secka A."/>
            <person name="Antonio M."/>
            <person name="Oren A."/>
            <person name="Chaudhuri R.R."/>
            <person name="La Ragione R."/>
            <person name="Hildebrand F."/>
            <person name="Pallen M.J."/>
        </authorList>
    </citation>
    <scope>NUCLEOTIDE SEQUENCE</scope>
    <source>
        <strain evidence="3">17213</strain>
    </source>
</reference>